<gene>
    <name evidence="14" type="ORF">GCM10010361_39720</name>
</gene>
<organism evidence="14 15">
    <name type="scientific">Streptomyces olivaceiscleroticus</name>
    <dbReference type="NCBI Taxonomy" id="68245"/>
    <lineage>
        <taxon>Bacteria</taxon>
        <taxon>Bacillati</taxon>
        <taxon>Actinomycetota</taxon>
        <taxon>Actinomycetes</taxon>
        <taxon>Kitasatosporales</taxon>
        <taxon>Streptomycetaceae</taxon>
        <taxon>Streptomyces</taxon>
    </lineage>
</organism>
<dbReference type="CDD" id="cd06225">
    <property type="entry name" value="HAMP"/>
    <property type="match status" value="1"/>
</dbReference>
<dbReference type="Gene3D" id="6.10.340.10">
    <property type="match status" value="1"/>
</dbReference>
<keyword evidence="15" id="KW-1185">Reference proteome</keyword>
<keyword evidence="9" id="KW-0902">Two-component regulatory system</keyword>
<dbReference type="PROSITE" id="PS50109">
    <property type="entry name" value="HIS_KIN"/>
    <property type="match status" value="1"/>
</dbReference>
<dbReference type="EC" id="2.7.13.3" evidence="3"/>
<dbReference type="CDD" id="cd00075">
    <property type="entry name" value="HATPase"/>
    <property type="match status" value="1"/>
</dbReference>
<dbReference type="PANTHER" id="PTHR45436:SF5">
    <property type="entry name" value="SENSOR HISTIDINE KINASE TRCS"/>
    <property type="match status" value="1"/>
</dbReference>
<dbReference type="Gene3D" id="1.10.287.130">
    <property type="match status" value="1"/>
</dbReference>
<comment type="caution">
    <text evidence="14">The sequence shown here is derived from an EMBL/GenBank/DDBJ whole genome shotgun (WGS) entry which is preliminary data.</text>
</comment>
<dbReference type="SMART" id="SM00388">
    <property type="entry name" value="HisKA"/>
    <property type="match status" value="1"/>
</dbReference>
<protein>
    <recommendedName>
        <fullName evidence="3">histidine kinase</fullName>
        <ecNumber evidence="3">2.7.13.3</ecNumber>
    </recommendedName>
</protein>
<feature type="domain" description="HAMP" evidence="13">
    <location>
        <begin position="190"/>
        <end position="242"/>
    </location>
</feature>
<dbReference type="PROSITE" id="PS50885">
    <property type="entry name" value="HAMP"/>
    <property type="match status" value="1"/>
</dbReference>
<comment type="catalytic activity">
    <reaction evidence="1">
        <text>ATP + protein L-histidine = ADP + protein N-phospho-L-histidine.</text>
        <dbReference type="EC" id="2.7.13.3"/>
    </reaction>
</comment>
<feature type="domain" description="Histidine kinase" evidence="12">
    <location>
        <begin position="257"/>
        <end position="471"/>
    </location>
</feature>
<evidence type="ECO:0000256" key="1">
    <source>
        <dbReference type="ARBA" id="ARBA00000085"/>
    </source>
</evidence>
<evidence type="ECO:0000256" key="10">
    <source>
        <dbReference type="ARBA" id="ARBA00023136"/>
    </source>
</evidence>
<dbReference type="Gene3D" id="3.30.565.10">
    <property type="entry name" value="Histidine kinase-like ATPase, C-terminal domain"/>
    <property type="match status" value="1"/>
</dbReference>
<dbReference type="Pfam" id="PF00512">
    <property type="entry name" value="HisKA"/>
    <property type="match status" value="1"/>
</dbReference>
<feature type="region of interest" description="Disordered" evidence="11">
    <location>
        <begin position="470"/>
        <end position="603"/>
    </location>
</feature>
<dbReference type="InterPro" id="IPR036097">
    <property type="entry name" value="HisK_dim/P_sf"/>
</dbReference>
<dbReference type="InterPro" id="IPR003594">
    <property type="entry name" value="HATPase_dom"/>
</dbReference>
<dbReference type="EMBL" id="BAAABY010000029">
    <property type="protein sequence ID" value="GAA0471625.1"/>
    <property type="molecule type" value="Genomic_DNA"/>
</dbReference>
<proteinExistence type="predicted"/>
<evidence type="ECO:0000256" key="11">
    <source>
        <dbReference type="SAM" id="MobiDB-lite"/>
    </source>
</evidence>
<evidence type="ECO:0000313" key="15">
    <source>
        <dbReference type="Proteomes" id="UP001500909"/>
    </source>
</evidence>
<name>A0ABP3K5A6_9ACTN</name>
<evidence type="ECO:0000259" key="13">
    <source>
        <dbReference type="PROSITE" id="PS50885"/>
    </source>
</evidence>
<dbReference type="SMART" id="SM00387">
    <property type="entry name" value="HATPase_c"/>
    <property type="match status" value="1"/>
</dbReference>
<dbReference type="SUPFAM" id="SSF55874">
    <property type="entry name" value="ATPase domain of HSP90 chaperone/DNA topoisomerase II/histidine kinase"/>
    <property type="match status" value="1"/>
</dbReference>
<keyword evidence="5" id="KW-0808">Transferase</keyword>
<keyword evidence="6" id="KW-0812">Transmembrane</keyword>
<keyword evidence="7" id="KW-0418">Kinase</keyword>
<evidence type="ECO:0000256" key="2">
    <source>
        <dbReference type="ARBA" id="ARBA00004236"/>
    </source>
</evidence>
<evidence type="ECO:0000256" key="9">
    <source>
        <dbReference type="ARBA" id="ARBA00023012"/>
    </source>
</evidence>
<reference evidence="15" key="1">
    <citation type="journal article" date="2019" name="Int. J. Syst. Evol. Microbiol.">
        <title>The Global Catalogue of Microorganisms (GCM) 10K type strain sequencing project: providing services to taxonomists for standard genome sequencing and annotation.</title>
        <authorList>
            <consortium name="The Broad Institute Genomics Platform"/>
            <consortium name="The Broad Institute Genome Sequencing Center for Infectious Disease"/>
            <person name="Wu L."/>
            <person name="Ma J."/>
        </authorList>
    </citation>
    <scope>NUCLEOTIDE SEQUENCE [LARGE SCALE GENOMIC DNA]</scope>
    <source>
        <strain evidence="15">JCM 4805</strain>
    </source>
</reference>
<evidence type="ECO:0000256" key="4">
    <source>
        <dbReference type="ARBA" id="ARBA00022553"/>
    </source>
</evidence>
<evidence type="ECO:0000256" key="6">
    <source>
        <dbReference type="ARBA" id="ARBA00022692"/>
    </source>
</evidence>
<dbReference type="Proteomes" id="UP001500909">
    <property type="component" value="Unassembled WGS sequence"/>
</dbReference>
<dbReference type="SMART" id="SM00304">
    <property type="entry name" value="HAMP"/>
    <property type="match status" value="1"/>
</dbReference>
<comment type="subcellular location">
    <subcellularLocation>
        <location evidence="2">Cell membrane</location>
    </subcellularLocation>
</comment>
<evidence type="ECO:0000256" key="5">
    <source>
        <dbReference type="ARBA" id="ARBA00022679"/>
    </source>
</evidence>
<evidence type="ECO:0000256" key="8">
    <source>
        <dbReference type="ARBA" id="ARBA00022989"/>
    </source>
</evidence>
<dbReference type="CDD" id="cd00082">
    <property type="entry name" value="HisKA"/>
    <property type="match status" value="1"/>
</dbReference>
<dbReference type="InterPro" id="IPR005467">
    <property type="entry name" value="His_kinase_dom"/>
</dbReference>
<dbReference type="Pfam" id="PF02518">
    <property type="entry name" value="HATPase_c"/>
    <property type="match status" value="1"/>
</dbReference>
<dbReference type="Pfam" id="PF00672">
    <property type="entry name" value="HAMP"/>
    <property type="match status" value="1"/>
</dbReference>
<dbReference type="InterPro" id="IPR003660">
    <property type="entry name" value="HAMP_dom"/>
</dbReference>
<sequence>MLRGLRARLVVAFLLVAAVSALTTAALTYREARNAILERSQDTAINDLRAQINSLAPDLPVPPSRADLDEFARQLDRSGKARDWDVEADYEGVPDNGSDADVAVPEELRDSVEQRHVPAFQRVERGGEPWLLIGMPVTRAHDRAPSKLSVYARLPLRAEEANVEELVSAAQRGALPVLALALIPALLAARGVLRPVRKLRQAAGRIAQGKLDTRLEVKGEDELAELSLTFNDMAAHLEENVAELRRLEANSRRFAADVSHELRTPLAAMTAVTDVLDEDAEAGTLDPDTASAVRLISQETGKLARMVEDLMEVSRFDAGAAALHAYEVDVAEAIRKTLQARAWQDRVAAELPPAGVRARLDARRLDVVVANLVGNALHHGGEPVTVRLRTPVDGRLLIEVADQGPGIDPEVLPHVFDRFYKADSARARSEGSGLGLAIAMENVRLHGGTLRAANAPDGGGAVFTIDLPLRRDEMDETDETGEVDETGEAERTGEADETDWMHTAVREPEAPVEVNEPAPPHQPNEPAASHQLDDPATPHQLDKPAAPHTAGPTSAKGITGSTESTDSRSENRPSGDTHETATPPAAGDPHPTSKPPATGEEES</sequence>
<dbReference type="PRINTS" id="PR00344">
    <property type="entry name" value="BCTRLSENSOR"/>
</dbReference>
<dbReference type="InterPro" id="IPR050428">
    <property type="entry name" value="TCS_sensor_his_kinase"/>
</dbReference>
<dbReference type="SUPFAM" id="SSF47384">
    <property type="entry name" value="Homodimeric domain of signal transducing histidine kinase"/>
    <property type="match status" value="1"/>
</dbReference>
<evidence type="ECO:0000313" key="14">
    <source>
        <dbReference type="EMBL" id="GAA0471625.1"/>
    </source>
</evidence>
<dbReference type="PANTHER" id="PTHR45436">
    <property type="entry name" value="SENSOR HISTIDINE KINASE YKOH"/>
    <property type="match status" value="1"/>
</dbReference>
<dbReference type="InterPro" id="IPR003661">
    <property type="entry name" value="HisK_dim/P_dom"/>
</dbReference>
<dbReference type="RefSeq" id="WP_346096352.1">
    <property type="nucleotide sequence ID" value="NZ_BAAABY010000029.1"/>
</dbReference>
<evidence type="ECO:0000259" key="12">
    <source>
        <dbReference type="PROSITE" id="PS50109"/>
    </source>
</evidence>
<keyword evidence="8" id="KW-1133">Transmembrane helix</keyword>
<dbReference type="InterPro" id="IPR036890">
    <property type="entry name" value="HATPase_C_sf"/>
</dbReference>
<keyword evidence="4" id="KW-0597">Phosphoprotein</keyword>
<feature type="compositionally biased region" description="Basic and acidic residues" evidence="11">
    <location>
        <begin position="565"/>
        <end position="579"/>
    </location>
</feature>
<evidence type="ECO:0000256" key="3">
    <source>
        <dbReference type="ARBA" id="ARBA00012438"/>
    </source>
</evidence>
<feature type="compositionally biased region" description="Acidic residues" evidence="11">
    <location>
        <begin position="474"/>
        <end position="487"/>
    </location>
</feature>
<accession>A0ABP3K5A6</accession>
<evidence type="ECO:0000256" key="7">
    <source>
        <dbReference type="ARBA" id="ARBA00022777"/>
    </source>
</evidence>
<dbReference type="SUPFAM" id="SSF158472">
    <property type="entry name" value="HAMP domain-like"/>
    <property type="match status" value="1"/>
</dbReference>
<keyword evidence="10" id="KW-0472">Membrane</keyword>
<dbReference type="InterPro" id="IPR004358">
    <property type="entry name" value="Sig_transdc_His_kin-like_C"/>
</dbReference>